<dbReference type="Proteomes" id="UP000649604">
    <property type="component" value="Unassembled WGS sequence"/>
</dbReference>
<evidence type="ECO:0000313" key="2">
    <source>
        <dbReference type="EMBL" id="MBD3326173.1"/>
    </source>
</evidence>
<name>A0A9D5Q782_9BACT</name>
<reference evidence="2" key="1">
    <citation type="submission" date="2019-11" db="EMBL/GenBank/DDBJ databases">
        <title>Microbial mats filling the niche in hypersaline microbial mats.</title>
        <authorList>
            <person name="Wong H.L."/>
            <person name="Macleod F.I."/>
            <person name="White R.A. III"/>
            <person name="Burns B.P."/>
        </authorList>
    </citation>
    <scope>NUCLEOTIDE SEQUENCE</scope>
    <source>
        <strain evidence="2">Rbin_158</strain>
    </source>
</reference>
<evidence type="ECO:0000259" key="1">
    <source>
        <dbReference type="Pfam" id="PF00535"/>
    </source>
</evidence>
<accession>A0A9D5Q782</accession>
<dbReference type="Pfam" id="PF00535">
    <property type="entry name" value="Glycos_transf_2"/>
    <property type="match status" value="1"/>
</dbReference>
<dbReference type="GO" id="GO:0016758">
    <property type="term" value="F:hexosyltransferase activity"/>
    <property type="evidence" value="ECO:0007669"/>
    <property type="project" value="UniProtKB-ARBA"/>
</dbReference>
<sequence length="353" mass="39505">MMGQMVRRIGRMKVSVTLCVLNGELYLEEQLRSIAQQTRVPDEVLIFDDGSTDATLEIVRTVSTETGLYCPITINETRLGVEQNFSRAMGQASGDVIFFCDCDDVWGPEKVEKMIAPFQDDPDVSLVYSDGYIAGPNLELSGHTLFNRRPHKQLADGDARDIDQRLRYGQAPGIKASAMAFSARVRDLAGPIPLGVVHDSWIAFFGYALGKVIAIPEPLYYYRRHEHTWGDSSTNDLIPGLIRKPRPNLETEPRDKAVFAQCAYDRCVALEHEMGGNNDFPPRFDELKVACQESIRTLQARKAVTSSSGRLTRLVKGVLYFLKGDYGAIKNPQARFHAFCQDIGVARRKKVIN</sequence>
<dbReference type="InterPro" id="IPR029044">
    <property type="entry name" value="Nucleotide-diphossugar_trans"/>
</dbReference>
<evidence type="ECO:0000313" key="3">
    <source>
        <dbReference type="Proteomes" id="UP000649604"/>
    </source>
</evidence>
<dbReference type="PANTHER" id="PTHR22916">
    <property type="entry name" value="GLYCOSYLTRANSFERASE"/>
    <property type="match status" value="1"/>
</dbReference>
<gene>
    <name evidence="2" type="ORF">GF339_16420</name>
</gene>
<feature type="domain" description="Glycosyltransferase 2-like" evidence="1">
    <location>
        <begin position="15"/>
        <end position="139"/>
    </location>
</feature>
<proteinExistence type="predicted"/>
<organism evidence="2 3">
    <name type="scientific">candidate division KSB3 bacterium</name>
    <dbReference type="NCBI Taxonomy" id="2044937"/>
    <lineage>
        <taxon>Bacteria</taxon>
        <taxon>candidate division KSB3</taxon>
    </lineage>
</organism>
<dbReference type="SUPFAM" id="SSF53448">
    <property type="entry name" value="Nucleotide-diphospho-sugar transferases"/>
    <property type="match status" value="1"/>
</dbReference>
<dbReference type="PANTHER" id="PTHR22916:SF3">
    <property type="entry name" value="UDP-GLCNAC:BETAGAL BETA-1,3-N-ACETYLGLUCOSAMINYLTRANSFERASE-LIKE PROTEIN 1"/>
    <property type="match status" value="1"/>
</dbReference>
<dbReference type="Gene3D" id="3.90.550.10">
    <property type="entry name" value="Spore Coat Polysaccharide Biosynthesis Protein SpsA, Chain A"/>
    <property type="match status" value="1"/>
</dbReference>
<dbReference type="AlphaFoldDB" id="A0A9D5Q782"/>
<comment type="caution">
    <text evidence="2">The sequence shown here is derived from an EMBL/GenBank/DDBJ whole genome shotgun (WGS) entry which is preliminary data.</text>
</comment>
<protein>
    <submittedName>
        <fullName evidence="2">Glycosyltransferase</fullName>
    </submittedName>
</protein>
<dbReference type="InterPro" id="IPR001173">
    <property type="entry name" value="Glyco_trans_2-like"/>
</dbReference>
<dbReference type="EMBL" id="WJJP01000532">
    <property type="protein sequence ID" value="MBD3326173.1"/>
    <property type="molecule type" value="Genomic_DNA"/>
</dbReference>